<feature type="domain" description="Hedgehog/Intein (Hint)" evidence="2">
    <location>
        <begin position="70"/>
        <end position="216"/>
    </location>
</feature>
<proteinExistence type="predicted"/>
<accession>A0A6J4Q7Z3</accession>
<dbReference type="AlphaFoldDB" id="A0A6J4Q7Z3"/>
<dbReference type="InterPro" id="IPR028992">
    <property type="entry name" value="Hedgehog/Intein_dom"/>
</dbReference>
<sequence length="263" mass="28449">MTPTSAGPYSGPGQHPVGPSRLRPPSLDASARVAPVHRRVGIAYLSPIGDVEELTRLVPALSVFDDAFSAFARGTLFDTDRGLLAVEDLWPGAKVRLRDGGAARLLWRGSTMIVPQSQGQDPAMTRLTRISTDTLGLGRPFHDLMLGPKARVVNRHPGVRLLTGRDAALLPAADLVDGVTVAEVSPPSPVEVFHLAFDRHERLLANGVEVESYHPGALHAFPLKGEQLSLFLSCFPHREDLSDFGDPALPRLRLRDLDLFDAA</sequence>
<evidence type="ECO:0000259" key="2">
    <source>
        <dbReference type="Pfam" id="PF13403"/>
    </source>
</evidence>
<reference evidence="3" key="1">
    <citation type="submission" date="2020-02" db="EMBL/GenBank/DDBJ databases">
        <authorList>
            <person name="Meier V. D."/>
        </authorList>
    </citation>
    <scope>NUCLEOTIDE SEQUENCE</scope>
    <source>
        <strain evidence="3">AVDCRST_MAG15</strain>
    </source>
</reference>
<dbReference type="EMBL" id="CADCUU010000488">
    <property type="protein sequence ID" value="CAA9437322.1"/>
    <property type="molecule type" value="Genomic_DNA"/>
</dbReference>
<organism evidence="3">
    <name type="scientific">uncultured Rubellimicrobium sp</name>
    <dbReference type="NCBI Taxonomy" id="543078"/>
    <lineage>
        <taxon>Bacteria</taxon>
        <taxon>Pseudomonadati</taxon>
        <taxon>Pseudomonadota</taxon>
        <taxon>Alphaproteobacteria</taxon>
        <taxon>Rhodobacterales</taxon>
        <taxon>Roseobacteraceae</taxon>
        <taxon>Rubellimicrobium</taxon>
        <taxon>environmental samples</taxon>
    </lineage>
</organism>
<evidence type="ECO:0000256" key="1">
    <source>
        <dbReference type="SAM" id="MobiDB-lite"/>
    </source>
</evidence>
<gene>
    <name evidence="3" type="ORF">AVDCRST_MAG15-3286</name>
</gene>
<dbReference type="Pfam" id="PF13403">
    <property type="entry name" value="Hint_2"/>
    <property type="match status" value="1"/>
</dbReference>
<name>A0A6J4Q7Z3_9RHOB</name>
<feature type="region of interest" description="Disordered" evidence="1">
    <location>
        <begin position="1"/>
        <end position="30"/>
    </location>
</feature>
<protein>
    <recommendedName>
        <fullName evidence="2">Hedgehog/Intein (Hint) domain-containing protein</fullName>
    </recommendedName>
</protein>
<evidence type="ECO:0000313" key="3">
    <source>
        <dbReference type="EMBL" id="CAA9437322.1"/>
    </source>
</evidence>